<reference evidence="4 5" key="1">
    <citation type="submission" date="2017-07" db="EMBL/GenBank/DDBJ databases">
        <title>Genome sequence of the Sordaria macrospora wild type strain R19027.</title>
        <authorList>
            <person name="Nowrousian M."/>
            <person name="Teichert I."/>
            <person name="Kueck U."/>
        </authorList>
    </citation>
    <scope>NUCLEOTIDE SEQUENCE [LARGE SCALE GENOMIC DNA]</scope>
    <source>
        <strain evidence="4 5">R19027</strain>
        <tissue evidence="4">Mycelium</tissue>
    </source>
</reference>
<dbReference type="Proteomes" id="UP000433876">
    <property type="component" value="Unassembled WGS sequence"/>
</dbReference>
<evidence type="ECO:0000256" key="2">
    <source>
        <dbReference type="SAM" id="MobiDB-lite"/>
    </source>
</evidence>
<proteinExistence type="predicted"/>
<feature type="compositionally biased region" description="Polar residues" evidence="2">
    <location>
        <begin position="377"/>
        <end position="387"/>
    </location>
</feature>
<feature type="compositionally biased region" description="Polar residues" evidence="2">
    <location>
        <begin position="443"/>
        <end position="455"/>
    </location>
</feature>
<protein>
    <recommendedName>
        <fullName evidence="3">C2H2-type domain-containing protein</fullName>
    </recommendedName>
</protein>
<feature type="domain" description="C2H2-type" evidence="3">
    <location>
        <begin position="77"/>
        <end position="107"/>
    </location>
</feature>
<sequence>MSSLQHRLIHDGGLYSTVIRDNASHVTLSQASMMGHHRGPCPHEEKVVTDGTVARVVLMFLRCLLERPNIQQFHSGYKCPMARCRKVFLGQLQLIQHLLSCPGLHNGVFQCDKCNMLHEFPTNEKDWANWSGWKHQEVNVERKRSLGSKMRDTFTLRKRDSNRKPNTLLEIATHQPGFMLHTRSHTAASMESVAQNTAMMGCPTPHSAVPFTDHSATGDLFSLQKQSTMTDMMDASLELFRQGFSAEEMSDLQSAVSSITASSTIEVEPSQRASTNTSRTTLFPHRFSQYHSPTPPIQGNSNAITSQSYLFTSQSTIPTGTLQLDDIPPPTAMSLDDQIVVLGVPVSQTSMPPAMHVDGSSWWSPRITGRIQGLTPDSSGTSTSFHVQTPPAMTLTSNNNGRDIPTPDTPVRTRDTDESQLHQIYYQPGTHHHRDMARSPSLDSIKTMQPNTTLIGTGGTGSEISHQSTTPGDGNPTPSSTGDVLLSPNSEQQHQQHHHHRQHDHQHQHSHLQHHTSNTGIAIHHRRLNNTTQQDPSSYFGHGSGSNENDLICDECQWKPRGVRENLKGYLRKHKNTHKGLRLSCDVPGCTKTFSRLDNLKKHKKDKHGIEDTMSPIAGAGGGGGGGLLPLKRVASTEGDELVGGRMDGVKRPDTSDSQQRLRDLAGDYTMLWPALHF</sequence>
<comment type="caution">
    <text evidence="4">The sequence shown here is derived from an EMBL/GenBank/DDBJ whole genome shotgun (WGS) entry which is preliminary data.</text>
</comment>
<accession>A0A8S8ZVZ0</accession>
<feature type="domain" description="C2H2-type" evidence="3">
    <location>
        <begin position="583"/>
        <end position="613"/>
    </location>
</feature>
<dbReference type="Gene3D" id="3.30.160.60">
    <property type="entry name" value="Classic Zinc Finger"/>
    <property type="match status" value="1"/>
</dbReference>
<dbReference type="EMBL" id="NMPR01000041">
    <property type="protein sequence ID" value="KAA8633196.1"/>
    <property type="molecule type" value="Genomic_DNA"/>
</dbReference>
<name>A0A8S8ZVZ0_SORMA</name>
<keyword evidence="1" id="KW-0479">Metal-binding</keyword>
<dbReference type="InterPro" id="IPR013087">
    <property type="entry name" value="Znf_C2H2_type"/>
</dbReference>
<organism evidence="4 5">
    <name type="scientific">Sordaria macrospora</name>
    <dbReference type="NCBI Taxonomy" id="5147"/>
    <lineage>
        <taxon>Eukaryota</taxon>
        <taxon>Fungi</taxon>
        <taxon>Dikarya</taxon>
        <taxon>Ascomycota</taxon>
        <taxon>Pezizomycotina</taxon>
        <taxon>Sordariomycetes</taxon>
        <taxon>Sordariomycetidae</taxon>
        <taxon>Sordariales</taxon>
        <taxon>Sordariaceae</taxon>
        <taxon>Sordaria</taxon>
    </lineage>
</organism>
<dbReference type="PROSITE" id="PS00028">
    <property type="entry name" value="ZINC_FINGER_C2H2_1"/>
    <property type="match status" value="1"/>
</dbReference>
<evidence type="ECO:0000313" key="5">
    <source>
        <dbReference type="Proteomes" id="UP000433876"/>
    </source>
</evidence>
<feature type="compositionally biased region" description="Basic residues" evidence="2">
    <location>
        <begin position="495"/>
        <end position="514"/>
    </location>
</feature>
<keyword evidence="1" id="KW-0863">Zinc-finger</keyword>
<dbReference type="AlphaFoldDB" id="A0A8S8ZVZ0"/>
<evidence type="ECO:0000256" key="1">
    <source>
        <dbReference type="PROSITE-ProRule" id="PRU00042"/>
    </source>
</evidence>
<dbReference type="SUPFAM" id="SSF57667">
    <property type="entry name" value="beta-beta-alpha zinc fingers"/>
    <property type="match status" value="1"/>
</dbReference>
<feature type="compositionally biased region" description="Polar residues" evidence="2">
    <location>
        <begin position="462"/>
        <end position="491"/>
    </location>
</feature>
<feature type="region of interest" description="Disordered" evidence="2">
    <location>
        <begin position="377"/>
        <end position="416"/>
    </location>
</feature>
<gene>
    <name evidence="4" type="ORF">SMACR_05983</name>
</gene>
<dbReference type="PROSITE" id="PS50157">
    <property type="entry name" value="ZINC_FINGER_C2H2_2"/>
    <property type="match status" value="2"/>
</dbReference>
<dbReference type="VEuPathDB" id="FungiDB:SMAC_05983"/>
<dbReference type="SMART" id="SM00355">
    <property type="entry name" value="ZnF_C2H2"/>
    <property type="match status" value="3"/>
</dbReference>
<dbReference type="GO" id="GO:0008270">
    <property type="term" value="F:zinc ion binding"/>
    <property type="evidence" value="ECO:0007669"/>
    <property type="project" value="UniProtKB-KW"/>
</dbReference>
<feature type="region of interest" description="Disordered" evidence="2">
    <location>
        <begin position="443"/>
        <end position="516"/>
    </location>
</feature>
<dbReference type="InterPro" id="IPR036236">
    <property type="entry name" value="Znf_C2H2_sf"/>
</dbReference>
<evidence type="ECO:0000259" key="3">
    <source>
        <dbReference type="PROSITE" id="PS50157"/>
    </source>
</evidence>
<keyword evidence="1" id="KW-0862">Zinc</keyword>
<evidence type="ECO:0000313" key="4">
    <source>
        <dbReference type="EMBL" id="KAA8633196.1"/>
    </source>
</evidence>